<dbReference type="GeneID" id="87880740"/>
<reference evidence="1" key="2">
    <citation type="submission" date="2023-06" db="EMBL/GenBank/DDBJ databases">
        <authorList>
            <consortium name="Lawrence Berkeley National Laboratory"/>
            <person name="Mondo S.J."/>
            <person name="Hensen N."/>
            <person name="Bonometti L."/>
            <person name="Westerberg I."/>
            <person name="Brannstrom I.O."/>
            <person name="Guillou S."/>
            <person name="Cros-Aarteil S."/>
            <person name="Calhoun S."/>
            <person name="Haridas S."/>
            <person name="Kuo A."/>
            <person name="Pangilinan J."/>
            <person name="Riley R."/>
            <person name="Labutti K."/>
            <person name="Andreopoulos B."/>
            <person name="Lipzen A."/>
            <person name="Chen C."/>
            <person name="Yanf M."/>
            <person name="Daum C."/>
            <person name="Ng V."/>
            <person name="Clum A."/>
            <person name="Steindorff A."/>
            <person name="Ohm R."/>
            <person name="Martin F."/>
            <person name="Silar P."/>
            <person name="Natvig D."/>
            <person name="Lalanne C."/>
            <person name="Gautier V."/>
            <person name="Ament-Velasquez S.L."/>
            <person name="Kruys A."/>
            <person name="Hutchinson M.I."/>
            <person name="Powell A.J."/>
            <person name="Barry K."/>
            <person name="Miller A.N."/>
            <person name="Grigoriev I.V."/>
            <person name="Debuchy R."/>
            <person name="Gladieux P."/>
            <person name="Thoren M.H."/>
            <person name="Johannesson H."/>
        </authorList>
    </citation>
    <scope>NUCLEOTIDE SEQUENCE</scope>
    <source>
        <strain evidence="1">CBS 333.67</strain>
    </source>
</reference>
<gene>
    <name evidence="1" type="ORF">B0T15DRAFT_143641</name>
</gene>
<organism evidence="1 2">
    <name type="scientific">Chaetomium strumarium</name>
    <dbReference type="NCBI Taxonomy" id="1170767"/>
    <lineage>
        <taxon>Eukaryota</taxon>
        <taxon>Fungi</taxon>
        <taxon>Dikarya</taxon>
        <taxon>Ascomycota</taxon>
        <taxon>Pezizomycotina</taxon>
        <taxon>Sordariomycetes</taxon>
        <taxon>Sordariomycetidae</taxon>
        <taxon>Sordariales</taxon>
        <taxon>Chaetomiaceae</taxon>
        <taxon>Chaetomium</taxon>
    </lineage>
</organism>
<dbReference type="RefSeq" id="XP_062722308.1">
    <property type="nucleotide sequence ID" value="XM_062861911.1"/>
</dbReference>
<keyword evidence="2" id="KW-1185">Reference proteome</keyword>
<sequence length="195" mass="21728">MARITDLFLLLVTISEQYRIDESARARPRLKILVGIFTRELRCAYLSLGQSRPCPDLTVSRRAKCEVALPLIVPIYALLSNQFWSSAVEGRDNPSSLELKIRGAESACYFWIDMVFACVSHAMVDQTSLGPDPWTKSEKQSQYCDGGLEPMQSGPMFGSLMPGGILVTSDVSNMAALMMARPESLMRTCRSEHTR</sequence>
<name>A0AAJ0M2H6_9PEZI</name>
<evidence type="ECO:0000313" key="1">
    <source>
        <dbReference type="EMBL" id="KAK3306528.1"/>
    </source>
</evidence>
<dbReference type="Proteomes" id="UP001273166">
    <property type="component" value="Unassembled WGS sequence"/>
</dbReference>
<accession>A0AAJ0M2H6</accession>
<comment type="caution">
    <text evidence="1">The sequence shown here is derived from an EMBL/GenBank/DDBJ whole genome shotgun (WGS) entry which is preliminary data.</text>
</comment>
<protein>
    <submittedName>
        <fullName evidence="1">Uncharacterized protein</fullName>
    </submittedName>
</protein>
<reference evidence="1" key="1">
    <citation type="journal article" date="2023" name="Mol. Phylogenet. Evol.">
        <title>Genome-scale phylogeny and comparative genomics of the fungal order Sordariales.</title>
        <authorList>
            <person name="Hensen N."/>
            <person name="Bonometti L."/>
            <person name="Westerberg I."/>
            <person name="Brannstrom I.O."/>
            <person name="Guillou S."/>
            <person name="Cros-Aarteil S."/>
            <person name="Calhoun S."/>
            <person name="Haridas S."/>
            <person name="Kuo A."/>
            <person name="Mondo S."/>
            <person name="Pangilinan J."/>
            <person name="Riley R."/>
            <person name="LaButti K."/>
            <person name="Andreopoulos B."/>
            <person name="Lipzen A."/>
            <person name="Chen C."/>
            <person name="Yan M."/>
            <person name="Daum C."/>
            <person name="Ng V."/>
            <person name="Clum A."/>
            <person name="Steindorff A."/>
            <person name="Ohm R.A."/>
            <person name="Martin F."/>
            <person name="Silar P."/>
            <person name="Natvig D.O."/>
            <person name="Lalanne C."/>
            <person name="Gautier V."/>
            <person name="Ament-Velasquez S.L."/>
            <person name="Kruys A."/>
            <person name="Hutchinson M.I."/>
            <person name="Powell A.J."/>
            <person name="Barry K."/>
            <person name="Miller A.N."/>
            <person name="Grigoriev I.V."/>
            <person name="Debuchy R."/>
            <person name="Gladieux P."/>
            <person name="Hiltunen Thoren M."/>
            <person name="Johannesson H."/>
        </authorList>
    </citation>
    <scope>NUCLEOTIDE SEQUENCE</scope>
    <source>
        <strain evidence="1">CBS 333.67</strain>
    </source>
</reference>
<dbReference type="EMBL" id="JAUDZG010000003">
    <property type="protein sequence ID" value="KAK3306528.1"/>
    <property type="molecule type" value="Genomic_DNA"/>
</dbReference>
<dbReference type="AlphaFoldDB" id="A0AAJ0M2H6"/>
<proteinExistence type="predicted"/>
<evidence type="ECO:0000313" key="2">
    <source>
        <dbReference type="Proteomes" id="UP001273166"/>
    </source>
</evidence>